<keyword evidence="6" id="KW-1185">Reference proteome</keyword>
<dbReference type="FunFam" id="2.60.40.790:FF:000072">
    <property type="entry name" value="Small heat shock protein HSP16.5"/>
    <property type="match status" value="1"/>
</dbReference>
<dbReference type="CDD" id="cd06464">
    <property type="entry name" value="ACD_sHsps-like"/>
    <property type="match status" value="1"/>
</dbReference>
<evidence type="ECO:0000256" key="1">
    <source>
        <dbReference type="PROSITE-ProRule" id="PRU00285"/>
    </source>
</evidence>
<protein>
    <submittedName>
        <fullName evidence="5">Hsp20/alpha crystallin family protein</fullName>
    </submittedName>
</protein>
<dbReference type="Proteomes" id="UP000636888">
    <property type="component" value="Unassembled WGS sequence"/>
</dbReference>
<reference evidence="5" key="1">
    <citation type="submission" date="2020-12" db="EMBL/GenBank/DDBJ databases">
        <title>Geomonas sp. Red875, isolated from river sediment.</title>
        <authorList>
            <person name="Xu Z."/>
            <person name="Zhang Z."/>
            <person name="Masuda Y."/>
            <person name="Itoh H."/>
            <person name="Senoo K."/>
        </authorList>
    </citation>
    <scope>NUCLEOTIDE SEQUENCE</scope>
    <source>
        <strain evidence="5">Red875</strain>
    </source>
</reference>
<dbReference type="SUPFAM" id="SSF49764">
    <property type="entry name" value="HSP20-like chaperones"/>
    <property type="match status" value="1"/>
</dbReference>
<dbReference type="AlphaFoldDB" id="A0A8J7JF15"/>
<dbReference type="PROSITE" id="PS01031">
    <property type="entry name" value="SHSP"/>
    <property type="match status" value="1"/>
</dbReference>
<evidence type="ECO:0000259" key="4">
    <source>
        <dbReference type="PROSITE" id="PS01031"/>
    </source>
</evidence>
<proteinExistence type="inferred from homology"/>
<dbReference type="Pfam" id="PF00011">
    <property type="entry name" value="HSP20"/>
    <property type="match status" value="1"/>
</dbReference>
<evidence type="ECO:0000256" key="3">
    <source>
        <dbReference type="SAM" id="MobiDB-lite"/>
    </source>
</evidence>
<accession>A0A8J7JF15</accession>
<name>A0A8J7JF15_9BACT</name>
<organism evidence="5 6">
    <name type="scientific">Geomesophilobacter sediminis</name>
    <dbReference type="NCBI Taxonomy" id="2798584"/>
    <lineage>
        <taxon>Bacteria</taxon>
        <taxon>Pseudomonadati</taxon>
        <taxon>Thermodesulfobacteriota</taxon>
        <taxon>Desulfuromonadia</taxon>
        <taxon>Geobacterales</taxon>
        <taxon>Geobacteraceae</taxon>
        <taxon>Geomesophilobacter</taxon>
    </lineage>
</organism>
<feature type="region of interest" description="Disordered" evidence="3">
    <location>
        <begin position="1"/>
        <end position="22"/>
    </location>
</feature>
<comment type="caution">
    <text evidence="5">The sequence shown here is derived from an EMBL/GenBank/DDBJ whole genome shotgun (WGS) entry which is preliminary data.</text>
</comment>
<evidence type="ECO:0000256" key="2">
    <source>
        <dbReference type="RuleBase" id="RU003616"/>
    </source>
</evidence>
<evidence type="ECO:0000313" key="6">
    <source>
        <dbReference type="Proteomes" id="UP000636888"/>
    </source>
</evidence>
<dbReference type="RefSeq" id="WP_199385329.1">
    <property type="nucleotide sequence ID" value="NZ_JAEMHM010000014.1"/>
</dbReference>
<sequence>MADKESKDVSKKESKELIPQESRRFMTPFEEMERWFDEAFRRPFFSPWMSRFRFPEFGELREFSPTVDIFEEGNDVVVKAELPGMGKDDIDVNVTDDVITISGEKKSEEKVEKKNYFRLERTCGSFSRSLTLPAETQSDKAKASFKDGVLEVRIPKTEAAVQKVKKIKID</sequence>
<dbReference type="InterPro" id="IPR031107">
    <property type="entry name" value="Small_HSP"/>
</dbReference>
<evidence type="ECO:0000313" key="5">
    <source>
        <dbReference type="EMBL" id="MBJ6726413.1"/>
    </source>
</evidence>
<dbReference type="PANTHER" id="PTHR11527">
    <property type="entry name" value="HEAT-SHOCK PROTEIN 20 FAMILY MEMBER"/>
    <property type="match status" value="1"/>
</dbReference>
<dbReference type="Gene3D" id="2.60.40.790">
    <property type="match status" value="1"/>
</dbReference>
<dbReference type="InterPro" id="IPR008978">
    <property type="entry name" value="HSP20-like_chaperone"/>
</dbReference>
<dbReference type="EMBL" id="JAEMHM010000014">
    <property type="protein sequence ID" value="MBJ6726413.1"/>
    <property type="molecule type" value="Genomic_DNA"/>
</dbReference>
<dbReference type="InterPro" id="IPR002068">
    <property type="entry name" value="A-crystallin/Hsp20_dom"/>
</dbReference>
<comment type="similarity">
    <text evidence="1 2">Belongs to the small heat shock protein (HSP20) family.</text>
</comment>
<feature type="domain" description="SHSP" evidence="4">
    <location>
        <begin position="58"/>
        <end position="170"/>
    </location>
</feature>
<gene>
    <name evidence="5" type="ORF">JFN93_17015</name>
</gene>